<feature type="transmembrane region" description="Helical" evidence="2">
    <location>
        <begin position="315"/>
        <end position="336"/>
    </location>
</feature>
<dbReference type="GO" id="GO:0020037">
    <property type="term" value="F:heme binding"/>
    <property type="evidence" value="ECO:0007669"/>
    <property type="project" value="InterPro"/>
</dbReference>
<accession>A0A5C3QE21</accession>
<feature type="region of interest" description="Disordered" evidence="1">
    <location>
        <begin position="208"/>
        <end position="233"/>
    </location>
</feature>
<keyword evidence="2" id="KW-1133">Transmembrane helix</keyword>
<dbReference type="InterPro" id="IPR001128">
    <property type="entry name" value="Cyt_P450"/>
</dbReference>
<evidence type="ECO:0000256" key="2">
    <source>
        <dbReference type="SAM" id="Phobius"/>
    </source>
</evidence>
<dbReference type="Proteomes" id="UP000305067">
    <property type="component" value="Unassembled WGS sequence"/>
</dbReference>
<keyword evidence="4" id="KW-1185">Reference proteome</keyword>
<dbReference type="GO" id="GO:0004497">
    <property type="term" value="F:monooxygenase activity"/>
    <property type="evidence" value="ECO:0007669"/>
    <property type="project" value="InterPro"/>
</dbReference>
<dbReference type="InterPro" id="IPR036396">
    <property type="entry name" value="Cyt_P450_sf"/>
</dbReference>
<feature type="transmembrane region" description="Helical" evidence="2">
    <location>
        <begin position="116"/>
        <end position="139"/>
    </location>
</feature>
<dbReference type="GO" id="GO:0005506">
    <property type="term" value="F:iron ion binding"/>
    <property type="evidence" value="ECO:0007669"/>
    <property type="project" value="InterPro"/>
</dbReference>
<gene>
    <name evidence="3" type="ORF">BDV98DRAFT_584789</name>
</gene>
<keyword evidence="2" id="KW-0812">Transmembrane</keyword>
<evidence type="ECO:0000313" key="3">
    <source>
        <dbReference type="EMBL" id="TFK98670.1"/>
    </source>
</evidence>
<feature type="region of interest" description="Disordered" evidence="1">
    <location>
        <begin position="483"/>
        <end position="503"/>
    </location>
</feature>
<sequence>MFVELIPLLRLLAVYPFHHTPRKVFYAMFIPLSLIKLARLVNAIYFIAIFVPMIGRGGGNPTAAGQQTACSILFLYKVATVSKAFQKNRKSLDHSSRVSPEVSHTASSYYAKIRTLFWLASVYYVFPVPLSIAALVVAYRDGIISSGLIVMTNTFVSVIGAALASIWSANTSPQPDSTTGLPTAMSGSMHFNSCPSSNVSNGRFTGAGSSRRFQDVTDLDKSPSDNSGLRSWNDEDTIPLPTLGSGTCKYARRDFNAVANVRLPIGLTLELDRWVDKDHHRSVEGGVIALLLTTEIPQLRHVQALRTNGESSFDMFIHLSDFAFVGCFILLSISFARRKPRKGFSAVSKQRLPPVVEMNAEDQIHPPMEAYSEALERNGPVVGICRHGTLRDRVAIYFVKNKLDSAMACVFPILTETVSEYVDSICTDKKTNSEPSSARVAKRILKDSHVLLGFWSSLNVVSRAAPRPVRTFLRVVACDPHLSSAQKSPASNSEYPRPRSGSSNFGHSVIPDLFDVRILKTTRCLDSFIREVMRMRGDIIMNYRVATRTAKVGGYTIPKSSTVVGLVNRINRDSSIHGSDANDFHAQRWIPSGKAAMPRQVLCSARIATPRLPGGSMSIDDPMYIAFEYPREELLVTREV</sequence>
<dbReference type="EMBL" id="ML178838">
    <property type="protein sequence ID" value="TFK98670.1"/>
    <property type="molecule type" value="Genomic_DNA"/>
</dbReference>
<dbReference type="GO" id="GO:0016705">
    <property type="term" value="F:oxidoreductase activity, acting on paired donors, with incorporation or reduction of molecular oxygen"/>
    <property type="evidence" value="ECO:0007669"/>
    <property type="project" value="InterPro"/>
</dbReference>
<evidence type="ECO:0000256" key="1">
    <source>
        <dbReference type="SAM" id="MobiDB-lite"/>
    </source>
</evidence>
<organism evidence="3 4">
    <name type="scientific">Pterulicium gracile</name>
    <dbReference type="NCBI Taxonomy" id="1884261"/>
    <lineage>
        <taxon>Eukaryota</taxon>
        <taxon>Fungi</taxon>
        <taxon>Dikarya</taxon>
        <taxon>Basidiomycota</taxon>
        <taxon>Agaricomycotina</taxon>
        <taxon>Agaricomycetes</taxon>
        <taxon>Agaricomycetidae</taxon>
        <taxon>Agaricales</taxon>
        <taxon>Pleurotineae</taxon>
        <taxon>Pterulaceae</taxon>
        <taxon>Pterulicium</taxon>
    </lineage>
</organism>
<dbReference type="Pfam" id="PF00067">
    <property type="entry name" value="p450"/>
    <property type="match status" value="1"/>
</dbReference>
<protein>
    <submittedName>
        <fullName evidence="3">Uncharacterized protein</fullName>
    </submittedName>
</protein>
<dbReference type="SUPFAM" id="SSF48264">
    <property type="entry name" value="Cytochrome P450"/>
    <property type="match status" value="1"/>
</dbReference>
<keyword evidence="2" id="KW-0472">Membrane</keyword>
<dbReference type="OrthoDB" id="1844152at2759"/>
<evidence type="ECO:0000313" key="4">
    <source>
        <dbReference type="Proteomes" id="UP000305067"/>
    </source>
</evidence>
<dbReference type="Gene3D" id="1.10.630.10">
    <property type="entry name" value="Cytochrome P450"/>
    <property type="match status" value="1"/>
</dbReference>
<feature type="compositionally biased region" description="Basic and acidic residues" evidence="1">
    <location>
        <begin position="212"/>
        <end position="223"/>
    </location>
</feature>
<proteinExistence type="predicted"/>
<name>A0A5C3QE21_9AGAR</name>
<dbReference type="AlphaFoldDB" id="A0A5C3QE21"/>
<feature type="transmembrane region" description="Helical" evidence="2">
    <location>
        <begin position="146"/>
        <end position="167"/>
    </location>
</feature>
<feature type="transmembrane region" description="Helical" evidence="2">
    <location>
        <begin position="24"/>
        <end position="51"/>
    </location>
</feature>
<reference evidence="3 4" key="1">
    <citation type="journal article" date="2019" name="Nat. Ecol. Evol.">
        <title>Megaphylogeny resolves global patterns of mushroom evolution.</title>
        <authorList>
            <person name="Varga T."/>
            <person name="Krizsan K."/>
            <person name="Foldi C."/>
            <person name="Dima B."/>
            <person name="Sanchez-Garcia M."/>
            <person name="Sanchez-Ramirez S."/>
            <person name="Szollosi G.J."/>
            <person name="Szarkandi J.G."/>
            <person name="Papp V."/>
            <person name="Albert L."/>
            <person name="Andreopoulos W."/>
            <person name="Angelini C."/>
            <person name="Antonin V."/>
            <person name="Barry K.W."/>
            <person name="Bougher N.L."/>
            <person name="Buchanan P."/>
            <person name="Buyck B."/>
            <person name="Bense V."/>
            <person name="Catcheside P."/>
            <person name="Chovatia M."/>
            <person name="Cooper J."/>
            <person name="Damon W."/>
            <person name="Desjardin D."/>
            <person name="Finy P."/>
            <person name="Geml J."/>
            <person name="Haridas S."/>
            <person name="Hughes K."/>
            <person name="Justo A."/>
            <person name="Karasinski D."/>
            <person name="Kautmanova I."/>
            <person name="Kiss B."/>
            <person name="Kocsube S."/>
            <person name="Kotiranta H."/>
            <person name="LaButti K.M."/>
            <person name="Lechner B.E."/>
            <person name="Liimatainen K."/>
            <person name="Lipzen A."/>
            <person name="Lukacs Z."/>
            <person name="Mihaltcheva S."/>
            <person name="Morgado L.N."/>
            <person name="Niskanen T."/>
            <person name="Noordeloos M.E."/>
            <person name="Ohm R.A."/>
            <person name="Ortiz-Santana B."/>
            <person name="Ovrebo C."/>
            <person name="Racz N."/>
            <person name="Riley R."/>
            <person name="Savchenko A."/>
            <person name="Shiryaev A."/>
            <person name="Soop K."/>
            <person name="Spirin V."/>
            <person name="Szebenyi C."/>
            <person name="Tomsovsky M."/>
            <person name="Tulloss R.E."/>
            <person name="Uehling J."/>
            <person name="Grigoriev I.V."/>
            <person name="Vagvolgyi C."/>
            <person name="Papp T."/>
            <person name="Martin F.M."/>
            <person name="Miettinen O."/>
            <person name="Hibbett D.S."/>
            <person name="Nagy L.G."/>
        </authorList>
    </citation>
    <scope>NUCLEOTIDE SEQUENCE [LARGE SCALE GENOMIC DNA]</scope>
    <source>
        <strain evidence="3 4">CBS 309.79</strain>
    </source>
</reference>